<dbReference type="Pfam" id="PF04516">
    <property type="entry name" value="CP2"/>
    <property type="match status" value="1"/>
</dbReference>
<dbReference type="GO" id="GO:0005634">
    <property type="term" value="C:nucleus"/>
    <property type="evidence" value="ECO:0007669"/>
    <property type="project" value="UniProtKB-SubCell"/>
</dbReference>
<organism evidence="9 10">
    <name type="scientific">Plectus sambesii</name>
    <dbReference type="NCBI Taxonomy" id="2011161"/>
    <lineage>
        <taxon>Eukaryota</taxon>
        <taxon>Metazoa</taxon>
        <taxon>Ecdysozoa</taxon>
        <taxon>Nematoda</taxon>
        <taxon>Chromadorea</taxon>
        <taxon>Plectida</taxon>
        <taxon>Plectina</taxon>
        <taxon>Plectoidea</taxon>
        <taxon>Plectidae</taxon>
        <taxon>Plectus</taxon>
    </lineage>
</organism>
<dbReference type="InterPro" id="IPR007604">
    <property type="entry name" value="CP2"/>
</dbReference>
<keyword evidence="9" id="KW-1185">Reference proteome</keyword>
<dbReference type="GO" id="GO:0000978">
    <property type="term" value="F:RNA polymerase II cis-regulatory region sequence-specific DNA binding"/>
    <property type="evidence" value="ECO:0007669"/>
    <property type="project" value="TreeGrafter"/>
</dbReference>
<sequence length="309" mass="34974">MAFVKIALLSTHFTQKKQGGEKGVPFRLLISTFTHDGDETKQVHAAYAQIRVFKLKGADRKNKTDRERAEKHNDREHFQPAYDYTIFTDSYPLETADLELPSNDKETSDVVVSDQLKESLDSNEHTMSPIISAMTVASSPLDGAPSLPTVLNCDANVLATNDWLKQNGFAHYVHIFEHFNAVDLLRLSQQDLERLCRTAAEGVRLFNALHAKPRLTIFVRRSDVEEVHTAFFLRRLTVTELRDKLKELLKEDLNDVPLVVAGPRDITVIVTNELISNWTDMTIFSASVVGVNTNRRLILRETVNATSER</sequence>
<dbReference type="Gene3D" id="1.10.150.50">
    <property type="entry name" value="Transcription Factor, Ets-1"/>
    <property type="match status" value="1"/>
</dbReference>
<evidence type="ECO:0000256" key="3">
    <source>
        <dbReference type="ARBA" id="ARBA00023015"/>
    </source>
</evidence>
<evidence type="ECO:0000256" key="1">
    <source>
        <dbReference type="ARBA" id="ARBA00004123"/>
    </source>
</evidence>
<dbReference type="InterPro" id="IPR013761">
    <property type="entry name" value="SAM/pointed_sf"/>
</dbReference>
<evidence type="ECO:0000256" key="4">
    <source>
        <dbReference type="ARBA" id="ARBA00023125"/>
    </source>
</evidence>
<accession>A0A914UUK1</accession>
<reference evidence="10" key="1">
    <citation type="submission" date="2022-11" db="UniProtKB">
        <authorList>
            <consortium name="WormBaseParasite"/>
        </authorList>
    </citation>
    <scope>IDENTIFICATION</scope>
</reference>
<protein>
    <submittedName>
        <fullName evidence="10">Grh/CP2 DB domain-containing protein</fullName>
    </submittedName>
</protein>
<dbReference type="PANTHER" id="PTHR11037">
    <property type="entry name" value="TRANSCRIPTION FACTOR CP2"/>
    <property type="match status" value="1"/>
</dbReference>
<keyword evidence="3" id="KW-0805">Transcription regulation</keyword>
<dbReference type="Pfam" id="PF18016">
    <property type="entry name" value="SAM_3"/>
    <property type="match status" value="1"/>
</dbReference>
<dbReference type="Proteomes" id="UP000887566">
    <property type="component" value="Unplaced"/>
</dbReference>
<evidence type="ECO:0000313" key="9">
    <source>
        <dbReference type="Proteomes" id="UP000887566"/>
    </source>
</evidence>
<dbReference type="GO" id="GO:0001228">
    <property type="term" value="F:DNA-binding transcription activator activity, RNA polymerase II-specific"/>
    <property type="evidence" value="ECO:0007669"/>
    <property type="project" value="TreeGrafter"/>
</dbReference>
<keyword evidence="5" id="KW-0804">Transcription</keyword>
<proteinExistence type="inferred from homology"/>
<dbReference type="Pfam" id="PF25416">
    <property type="entry name" value="GRHL1_C"/>
    <property type="match status" value="1"/>
</dbReference>
<evidence type="ECO:0000256" key="6">
    <source>
        <dbReference type="ARBA" id="ARBA00023242"/>
    </source>
</evidence>
<comment type="similarity">
    <text evidence="2">Belongs to the grh/CP2 family. CP2 subfamily.</text>
</comment>
<evidence type="ECO:0000256" key="7">
    <source>
        <dbReference type="PROSITE-ProRule" id="PRU01313"/>
    </source>
</evidence>
<dbReference type="InterPro" id="IPR057520">
    <property type="entry name" value="GRHL1/CP2_C"/>
</dbReference>
<dbReference type="SUPFAM" id="SSF47769">
    <property type="entry name" value="SAM/Pointed domain"/>
    <property type="match status" value="1"/>
</dbReference>
<keyword evidence="4 7" id="KW-0238">DNA-binding</keyword>
<evidence type="ECO:0000256" key="2">
    <source>
        <dbReference type="ARBA" id="ARBA00010852"/>
    </source>
</evidence>
<feature type="domain" description="Grh/CP2 DB" evidence="8">
    <location>
        <begin position="1"/>
        <end position="113"/>
    </location>
</feature>
<evidence type="ECO:0000256" key="5">
    <source>
        <dbReference type="ARBA" id="ARBA00023163"/>
    </source>
</evidence>
<name>A0A914UUK1_9BILA</name>
<dbReference type="WBParaSite" id="PSAMB.scaffold12743size2606.g35060.t1">
    <property type="protein sequence ID" value="PSAMB.scaffold12743size2606.g35060.t1"/>
    <property type="gene ID" value="PSAMB.scaffold12743size2606.g35060"/>
</dbReference>
<dbReference type="AlphaFoldDB" id="A0A914UUK1"/>
<dbReference type="InterPro" id="IPR041418">
    <property type="entry name" value="SAM_3"/>
</dbReference>
<keyword evidence="6 7" id="KW-0539">Nucleus</keyword>
<evidence type="ECO:0000259" key="8">
    <source>
        <dbReference type="PROSITE" id="PS51968"/>
    </source>
</evidence>
<dbReference type="InterPro" id="IPR040167">
    <property type="entry name" value="TF_CP2-like"/>
</dbReference>
<dbReference type="PROSITE" id="PS51968">
    <property type="entry name" value="GRH_CP2_DB"/>
    <property type="match status" value="1"/>
</dbReference>
<evidence type="ECO:0000313" key="10">
    <source>
        <dbReference type="WBParaSite" id="PSAMB.scaffold12743size2606.g35060.t1"/>
    </source>
</evidence>
<comment type="subcellular location">
    <subcellularLocation>
        <location evidence="1 7">Nucleus</location>
    </subcellularLocation>
</comment>
<dbReference type="PANTHER" id="PTHR11037:SF21">
    <property type="entry name" value="GEMINI, ISOFORM C"/>
    <property type="match status" value="1"/>
</dbReference>